<protein>
    <submittedName>
        <fullName evidence="1">Uncharacterized protein</fullName>
    </submittedName>
</protein>
<proteinExistence type="predicted"/>
<dbReference type="Proteomes" id="UP001295684">
    <property type="component" value="Unassembled WGS sequence"/>
</dbReference>
<comment type="caution">
    <text evidence="1">The sequence shown here is derived from an EMBL/GenBank/DDBJ whole genome shotgun (WGS) entry which is preliminary data.</text>
</comment>
<sequence length="158" mass="18933">MLGGTDIYKVDTGEADPAVNVRVIRPYNKRQYDTLLKVEATKRVLWKKCLNFCDLDRSEVKYFNKAFYTDKEEEGKCAFTCFNDRVIAHLGEDTAKEYDLLYNWDKMRAEYDKLRAINPNTKLELMLEKTKTEEEQQRMFEKLERQGKMFKSNRFDFY</sequence>
<evidence type="ECO:0000313" key="1">
    <source>
        <dbReference type="EMBL" id="CAI2380409.1"/>
    </source>
</evidence>
<dbReference type="AlphaFoldDB" id="A0AAD1XX10"/>
<name>A0AAD1XX10_EUPCR</name>
<keyword evidence="2" id="KW-1185">Reference proteome</keyword>
<gene>
    <name evidence="1" type="ORF">ECRASSUSDP1_LOCUS21843</name>
</gene>
<organism evidence="1 2">
    <name type="scientific">Euplotes crassus</name>
    <dbReference type="NCBI Taxonomy" id="5936"/>
    <lineage>
        <taxon>Eukaryota</taxon>
        <taxon>Sar</taxon>
        <taxon>Alveolata</taxon>
        <taxon>Ciliophora</taxon>
        <taxon>Intramacronucleata</taxon>
        <taxon>Spirotrichea</taxon>
        <taxon>Hypotrichia</taxon>
        <taxon>Euplotida</taxon>
        <taxon>Euplotidae</taxon>
        <taxon>Moneuplotes</taxon>
    </lineage>
</organism>
<dbReference type="EMBL" id="CAMPGE010022362">
    <property type="protein sequence ID" value="CAI2380409.1"/>
    <property type="molecule type" value="Genomic_DNA"/>
</dbReference>
<reference evidence="1" key="1">
    <citation type="submission" date="2023-07" db="EMBL/GenBank/DDBJ databases">
        <authorList>
            <consortium name="AG Swart"/>
            <person name="Singh M."/>
            <person name="Singh A."/>
            <person name="Seah K."/>
            <person name="Emmerich C."/>
        </authorList>
    </citation>
    <scope>NUCLEOTIDE SEQUENCE</scope>
    <source>
        <strain evidence="1">DP1</strain>
    </source>
</reference>
<evidence type="ECO:0000313" key="2">
    <source>
        <dbReference type="Proteomes" id="UP001295684"/>
    </source>
</evidence>
<accession>A0AAD1XX10</accession>